<name>A0ACC2X0T1_9TREE</name>
<dbReference type="EMBL" id="JASBWU010000013">
    <property type="protein sequence ID" value="KAJ9116984.1"/>
    <property type="molecule type" value="Genomic_DNA"/>
</dbReference>
<evidence type="ECO:0000313" key="2">
    <source>
        <dbReference type="Proteomes" id="UP001243375"/>
    </source>
</evidence>
<dbReference type="Proteomes" id="UP001243375">
    <property type="component" value="Unassembled WGS sequence"/>
</dbReference>
<gene>
    <name evidence="1" type="ORF">QFC22_004642</name>
</gene>
<proteinExistence type="predicted"/>
<keyword evidence="2" id="KW-1185">Reference proteome</keyword>
<accession>A0ACC2X0T1</accession>
<sequence>MLSFITLLTYSAVAVLASPLKRAPASYNIHASGAPNLCLGTTTTPANGVVLYNIPCTTAPGSPKAYLDFTFEPTIPGVFQLTGTNFCIDAGLNFNELKLWTCYPGAPQQNWVYTGSQDRHIALYQQTECISYSGGGCGNGGCAPGSVGCNPDAVQKWDLTPSGGGPPPVTTGQEIRFGTQCLGLTAATATDGTLVSTGPCLAANDKAKSTQLWNVAAKGSDGLIKLAGTNYCLDAGSPPLANGRLAKTWTCYQGLKQQTWFHTYDDHLAITGDGTLRSSCLPILFEA</sequence>
<evidence type="ECO:0000313" key="1">
    <source>
        <dbReference type="EMBL" id="KAJ9116984.1"/>
    </source>
</evidence>
<protein>
    <submittedName>
        <fullName evidence="1">Uncharacterized protein</fullName>
    </submittedName>
</protein>
<organism evidence="1 2">
    <name type="scientific">Naganishia vaughanmartiniae</name>
    <dbReference type="NCBI Taxonomy" id="1424756"/>
    <lineage>
        <taxon>Eukaryota</taxon>
        <taxon>Fungi</taxon>
        <taxon>Dikarya</taxon>
        <taxon>Basidiomycota</taxon>
        <taxon>Agaricomycotina</taxon>
        <taxon>Tremellomycetes</taxon>
        <taxon>Filobasidiales</taxon>
        <taxon>Filobasidiaceae</taxon>
        <taxon>Naganishia</taxon>
    </lineage>
</organism>
<reference evidence="1" key="1">
    <citation type="submission" date="2023-04" db="EMBL/GenBank/DDBJ databases">
        <title>Draft Genome sequencing of Naganishia species isolated from polar environments using Oxford Nanopore Technology.</title>
        <authorList>
            <person name="Leo P."/>
            <person name="Venkateswaran K."/>
        </authorList>
    </citation>
    <scope>NUCLEOTIDE SEQUENCE</scope>
    <source>
        <strain evidence="1">MNA-CCFEE 5425</strain>
    </source>
</reference>
<comment type="caution">
    <text evidence="1">The sequence shown here is derived from an EMBL/GenBank/DDBJ whole genome shotgun (WGS) entry which is preliminary data.</text>
</comment>